<dbReference type="Proteomes" id="UP000176603">
    <property type="component" value="Unassembled WGS sequence"/>
</dbReference>
<dbReference type="Pfam" id="PF01176">
    <property type="entry name" value="eIF-1a"/>
    <property type="match status" value="1"/>
</dbReference>
<feature type="domain" description="S1-like" evidence="6">
    <location>
        <begin position="15"/>
        <end position="84"/>
    </location>
</feature>
<dbReference type="HAMAP" id="MF_00075">
    <property type="entry name" value="IF_1"/>
    <property type="match status" value="1"/>
</dbReference>
<dbReference type="NCBIfam" id="TIGR00008">
    <property type="entry name" value="infA"/>
    <property type="match status" value="1"/>
</dbReference>
<gene>
    <name evidence="4" type="primary">infA</name>
    <name evidence="7" type="ORF">A3E39_02460</name>
</gene>
<dbReference type="STRING" id="1802399.A3E39_02460"/>
<evidence type="ECO:0000313" key="8">
    <source>
        <dbReference type="Proteomes" id="UP000176603"/>
    </source>
</evidence>
<evidence type="ECO:0000256" key="5">
    <source>
        <dbReference type="NCBIfam" id="TIGR00008"/>
    </source>
</evidence>
<dbReference type="SUPFAM" id="SSF50249">
    <property type="entry name" value="Nucleic acid-binding proteins"/>
    <property type="match status" value="1"/>
</dbReference>
<evidence type="ECO:0000256" key="4">
    <source>
        <dbReference type="HAMAP-Rule" id="MF_00075"/>
    </source>
</evidence>
<dbReference type="AlphaFoldDB" id="A0A1F7ULG6"/>
<comment type="similarity">
    <text evidence="1 4">Belongs to the IF-1 family.</text>
</comment>
<proteinExistence type="inferred from homology"/>
<dbReference type="CDD" id="cd04451">
    <property type="entry name" value="S1_IF1"/>
    <property type="match status" value="1"/>
</dbReference>
<protein>
    <recommendedName>
        <fullName evidence="4 5">Translation initiation factor IF-1</fullName>
    </recommendedName>
</protein>
<sequence length="84" mass="9571">MARYSRNNTQGPASPSKDFLVVKGIVQENLPAASFRVKLENGQMILCHMAGKLRKHRIRLTPGDEVQIEISPYDLTKGRIIYRF</sequence>
<dbReference type="GO" id="GO:0019843">
    <property type="term" value="F:rRNA binding"/>
    <property type="evidence" value="ECO:0007669"/>
    <property type="project" value="UniProtKB-UniRule"/>
</dbReference>
<accession>A0A1F7ULG6</accession>
<dbReference type="Gene3D" id="2.40.50.140">
    <property type="entry name" value="Nucleic acid-binding proteins"/>
    <property type="match status" value="1"/>
</dbReference>
<dbReference type="EMBL" id="MGEH01000018">
    <property type="protein sequence ID" value="OGL79085.1"/>
    <property type="molecule type" value="Genomic_DNA"/>
</dbReference>
<reference evidence="7 8" key="1">
    <citation type="journal article" date="2016" name="Nat. Commun.">
        <title>Thousands of microbial genomes shed light on interconnected biogeochemical processes in an aquifer system.</title>
        <authorList>
            <person name="Anantharaman K."/>
            <person name="Brown C.T."/>
            <person name="Hug L.A."/>
            <person name="Sharon I."/>
            <person name="Castelle C.J."/>
            <person name="Probst A.J."/>
            <person name="Thomas B.C."/>
            <person name="Singh A."/>
            <person name="Wilkins M.J."/>
            <person name="Karaoz U."/>
            <person name="Brodie E.L."/>
            <person name="Williams K.H."/>
            <person name="Hubbard S.S."/>
            <person name="Banfield J.F."/>
        </authorList>
    </citation>
    <scope>NUCLEOTIDE SEQUENCE [LARGE SCALE GENOMIC DNA]</scope>
</reference>
<comment type="caution">
    <text evidence="7">The sequence shown here is derived from an EMBL/GenBank/DDBJ whole genome shotgun (WGS) entry which is preliminary data.</text>
</comment>
<comment type="subunit">
    <text evidence="4">Component of the 30S ribosomal translation pre-initiation complex which assembles on the 30S ribosome in the order IF-2 and IF-3, IF-1 and N-formylmethionyl-tRNA(fMet); mRNA recruitment can occur at any time during PIC assembly.</text>
</comment>
<keyword evidence="4" id="KW-0699">rRNA-binding</keyword>
<keyword evidence="3 4" id="KW-0648">Protein biosynthesis</keyword>
<organism evidence="7 8">
    <name type="scientific">Candidatus Uhrbacteria bacterium RIFCSPHIGHO2_12_FULL_60_25</name>
    <dbReference type="NCBI Taxonomy" id="1802399"/>
    <lineage>
        <taxon>Bacteria</taxon>
        <taxon>Candidatus Uhriibacteriota</taxon>
    </lineage>
</organism>
<evidence type="ECO:0000256" key="1">
    <source>
        <dbReference type="ARBA" id="ARBA00010939"/>
    </source>
</evidence>
<dbReference type="PANTHER" id="PTHR33370">
    <property type="entry name" value="TRANSLATION INITIATION FACTOR IF-1, CHLOROPLASTIC"/>
    <property type="match status" value="1"/>
</dbReference>
<dbReference type="InterPro" id="IPR012340">
    <property type="entry name" value="NA-bd_OB-fold"/>
</dbReference>
<dbReference type="InterPro" id="IPR006196">
    <property type="entry name" value="RNA-binding_domain_S1_IF1"/>
</dbReference>
<evidence type="ECO:0000256" key="2">
    <source>
        <dbReference type="ARBA" id="ARBA00022540"/>
    </source>
</evidence>
<evidence type="ECO:0000259" key="6">
    <source>
        <dbReference type="PROSITE" id="PS50832"/>
    </source>
</evidence>
<keyword evidence="4" id="KW-0694">RNA-binding</keyword>
<dbReference type="InterPro" id="IPR004368">
    <property type="entry name" value="TIF_IF1"/>
</dbReference>
<keyword evidence="2 4" id="KW-0396">Initiation factor</keyword>
<comment type="function">
    <text evidence="4">One of the essential components for the initiation of protein synthesis. Stabilizes the binding of IF-2 and IF-3 on the 30S subunit to which N-formylmethionyl-tRNA(fMet) subsequently binds. Helps modulate mRNA selection, yielding the 30S pre-initiation complex (PIC). Upon addition of the 50S ribosomal subunit IF-1, IF-2 and IF-3 are released leaving the mature 70S translation initiation complex.</text>
</comment>
<dbReference type="GO" id="GO:0005829">
    <property type="term" value="C:cytosol"/>
    <property type="evidence" value="ECO:0007669"/>
    <property type="project" value="TreeGrafter"/>
</dbReference>
<name>A0A1F7ULG6_9BACT</name>
<dbReference type="GO" id="GO:0003743">
    <property type="term" value="F:translation initiation factor activity"/>
    <property type="evidence" value="ECO:0007669"/>
    <property type="project" value="UniProtKB-UniRule"/>
</dbReference>
<dbReference type="PANTHER" id="PTHR33370:SF1">
    <property type="entry name" value="TRANSLATION INITIATION FACTOR IF-1, CHLOROPLASTIC"/>
    <property type="match status" value="1"/>
</dbReference>
<dbReference type="GO" id="GO:0043022">
    <property type="term" value="F:ribosome binding"/>
    <property type="evidence" value="ECO:0007669"/>
    <property type="project" value="UniProtKB-UniRule"/>
</dbReference>
<dbReference type="PROSITE" id="PS50832">
    <property type="entry name" value="S1_IF1_TYPE"/>
    <property type="match status" value="1"/>
</dbReference>
<evidence type="ECO:0000313" key="7">
    <source>
        <dbReference type="EMBL" id="OGL79085.1"/>
    </source>
</evidence>
<evidence type="ECO:0000256" key="3">
    <source>
        <dbReference type="ARBA" id="ARBA00022917"/>
    </source>
</evidence>
<comment type="subcellular location">
    <subcellularLocation>
        <location evidence="4">Cytoplasm</location>
    </subcellularLocation>
</comment>
<keyword evidence="4" id="KW-0963">Cytoplasm</keyword>
<dbReference type="FunFam" id="2.40.50.140:FF:000002">
    <property type="entry name" value="Translation initiation factor IF-1"/>
    <property type="match status" value="1"/>
</dbReference>